<protein>
    <submittedName>
        <fullName evidence="1">Uncharacterized protein</fullName>
    </submittedName>
</protein>
<sequence length="190" mass="22330">MGTSPHVRIWRRRLVLSHCPLMLLSRIVTRERFGFFVKSFKVSPRYNGKYCFEFTVEKRDRRLVITDWDAKKARWVTGWFHPYGKLRWRDVARVLWMVWKSKSNPRIIVCEKPDVSGRPEKTFIVRGDGTITDIEVLSHDKIPKLDEPLTDSISSLRCHIKTATINPSDPCQWTVVCKYRAVDNEEPPCP</sequence>
<accession>A0A0F9W279</accession>
<dbReference type="EMBL" id="LAZR01000242">
    <property type="protein sequence ID" value="KKN79761.1"/>
    <property type="molecule type" value="Genomic_DNA"/>
</dbReference>
<dbReference type="AlphaFoldDB" id="A0A0F9W279"/>
<comment type="caution">
    <text evidence="1">The sequence shown here is derived from an EMBL/GenBank/DDBJ whole genome shotgun (WGS) entry which is preliminary data.</text>
</comment>
<name>A0A0F9W279_9ZZZZ</name>
<evidence type="ECO:0000313" key="1">
    <source>
        <dbReference type="EMBL" id="KKN79761.1"/>
    </source>
</evidence>
<organism evidence="1">
    <name type="scientific">marine sediment metagenome</name>
    <dbReference type="NCBI Taxonomy" id="412755"/>
    <lineage>
        <taxon>unclassified sequences</taxon>
        <taxon>metagenomes</taxon>
        <taxon>ecological metagenomes</taxon>
    </lineage>
</organism>
<proteinExistence type="predicted"/>
<gene>
    <name evidence="1" type="ORF">LCGC14_0336160</name>
</gene>
<reference evidence="1" key="1">
    <citation type="journal article" date="2015" name="Nature">
        <title>Complex archaea that bridge the gap between prokaryotes and eukaryotes.</title>
        <authorList>
            <person name="Spang A."/>
            <person name="Saw J.H."/>
            <person name="Jorgensen S.L."/>
            <person name="Zaremba-Niedzwiedzka K."/>
            <person name="Martijn J."/>
            <person name="Lind A.E."/>
            <person name="van Eijk R."/>
            <person name="Schleper C."/>
            <person name="Guy L."/>
            <person name="Ettema T.J."/>
        </authorList>
    </citation>
    <scope>NUCLEOTIDE SEQUENCE</scope>
</reference>